<proteinExistence type="predicted"/>
<dbReference type="AlphaFoldDB" id="A0A1Y2I7C7"/>
<dbReference type="OrthoDB" id="3353710at2759"/>
<dbReference type="GO" id="GO:0031398">
    <property type="term" value="P:positive regulation of protein ubiquitination"/>
    <property type="evidence" value="ECO:0007669"/>
    <property type="project" value="TreeGrafter"/>
</dbReference>
<evidence type="ECO:0000259" key="1">
    <source>
        <dbReference type="PROSITE" id="PS50181"/>
    </source>
</evidence>
<dbReference type="Proteomes" id="UP000193067">
    <property type="component" value="Unassembled WGS sequence"/>
</dbReference>
<feature type="domain" description="F-box" evidence="1">
    <location>
        <begin position="73"/>
        <end position="120"/>
    </location>
</feature>
<dbReference type="STRING" id="1353009.A0A1Y2I7C7"/>
<sequence length="571" mass="64332">MIPSSVSTVMERSAGDVNVTSRLTMNAPNSQATDWPTVHASPDPMSSTIPQTVGVEDRGGLVPRNTPSQRPSTCSIESLPAELFSEVLYNLSPADRVKATHVCRRWRDVALFNPQVWLVIPDLGTERCSDAMLNAFLERSKPLPVLLHLSCRTPLPTDILETKLRMVTQELGRMQGLHISLPGQTPSEAILQAVRGAAPLLEELSLFREPFEYFPSDEENMDPDAPVYPPGYLERPHLLEFDGAPRLQSMAALFMPLPYIPTGTTKLRELRLVWSPSPLSSVLTLLERSPNLRNLELSGMPLIWRTTADRWIAELRCIKFDHLHSLSGFHAWPASFIAAFLSMLVIPKTTRINLDVESGADIYPWNDVTHIFPAHFPPLQEARRLELIGLPKNRMALCVYEDAVTCRVPPVRIRTGLYHSQTIFRGVAYDWPFPTNDVRALVLCDIMLPECQRHPRPLEMTKDGWLVILRRLPALESLRMLMLSNETLASLVEALQAEPSLCSKLEKVEVSTTRAHRPDDKLRAMLEGALLDRSRNADGLPGMTVVYLHRRTSNRAVRELRKKAVRSWRAD</sequence>
<accession>A0A1Y2I7C7</accession>
<name>A0A1Y2I7C7_TRAC3</name>
<reference evidence="2 3" key="1">
    <citation type="journal article" date="2015" name="Biotechnol. Biofuels">
        <title>Enhanced degradation of softwood versus hardwood by the white-rot fungus Pycnoporus coccineus.</title>
        <authorList>
            <person name="Couturier M."/>
            <person name="Navarro D."/>
            <person name="Chevret D."/>
            <person name="Henrissat B."/>
            <person name="Piumi F."/>
            <person name="Ruiz-Duenas F.J."/>
            <person name="Martinez A.T."/>
            <person name="Grigoriev I.V."/>
            <person name="Riley R."/>
            <person name="Lipzen A."/>
            <person name="Berrin J.G."/>
            <person name="Master E.R."/>
            <person name="Rosso M.N."/>
        </authorList>
    </citation>
    <scope>NUCLEOTIDE SEQUENCE [LARGE SCALE GENOMIC DNA]</scope>
    <source>
        <strain evidence="2 3">BRFM310</strain>
    </source>
</reference>
<dbReference type="PANTHER" id="PTHR20933">
    <property type="entry name" value="F-BOX ONLY PROTEIN 33"/>
    <property type="match status" value="1"/>
</dbReference>
<protein>
    <recommendedName>
        <fullName evidence="1">F-box domain-containing protein</fullName>
    </recommendedName>
</protein>
<dbReference type="PANTHER" id="PTHR20933:SF4">
    <property type="entry name" value="F-BOX INVOLVED IN POLYQ PATHOGENESIS, ISOFORM A"/>
    <property type="match status" value="1"/>
</dbReference>
<evidence type="ECO:0000313" key="3">
    <source>
        <dbReference type="Proteomes" id="UP000193067"/>
    </source>
</evidence>
<dbReference type="PROSITE" id="PS50181">
    <property type="entry name" value="FBOX"/>
    <property type="match status" value="1"/>
</dbReference>
<gene>
    <name evidence="2" type="ORF">PYCCODRAFT_1481976</name>
</gene>
<dbReference type="SUPFAM" id="SSF81383">
    <property type="entry name" value="F-box domain"/>
    <property type="match status" value="1"/>
</dbReference>
<dbReference type="SMART" id="SM00256">
    <property type="entry name" value="FBOX"/>
    <property type="match status" value="1"/>
</dbReference>
<dbReference type="InterPro" id="IPR036047">
    <property type="entry name" value="F-box-like_dom_sf"/>
</dbReference>
<keyword evidence="3" id="KW-1185">Reference proteome</keyword>
<dbReference type="InterPro" id="IPR001810">
    <property type="entry name" value="F-box_dom"/>
</dbReference>
<dbReference type="Pfam" id="PF12937">
    <property type="entry name" value="F-box-like"/>
    <property type="match status" value="1"/>
</dbReference>
<dbReference type="Gene3D" id="1.20.1280.50">
    <property type="match status" value="1"/>
</dbReference>
<organism evidence="2 3">
    <name type="scientific">Trametes coccinea (strain BRFM310)</name>
    <name type="common">Pycnoporus coccineus</name>
    <dbReference type="NCBI Taxonomy" id="1353009"/>
    <lineage>
        <taxon>Eukaryota</taxon>
        <taxon>Fungi</taxon>
        <taxon>Dikarya</taxon>
        <taxon>Basidiomycota</taxon>
        <taxon>Agaricomycotina</taxon>
        <taxon>Agaricomycetes</taxon>
        <taxon>Polyporales</taxon>
        <taxon>Polyporaceae</taxon>
        <taxon>Trametes</taxon>
    </lineage>
</organism>
<dbReference type="EMBL" id="KZ084186">
    <property type="protein sequence ID" value="OSC96362.1"/>
    <property type="molecule type" value="Genomic_DNA"/>
</dbReference>
<evidence type="ECO:0000313" key="2">
    <source>
        <dbReference type="EMBL" id="OSC96362.1"/>
    </source>
</evidence>